<dbReference type="AlphaFoldDB" id="M8AQU0"/>
<protein>
    <submittedName>
        <fullName evidence="1">Uncharacterized protein</fullName>
    </submittedName>
</protein>
<sequence length="156" mass="16458">MDELRRRTILLCAPTDAPTSPCCSCLPLPCSCALCSTTNTSSTAPMVNCSLSTTNDTSGPAPARTRDAGLIPQRLTDQVSRKAPLDGDVQPLQCHPCLRVDLVVDGDPKLERAVATGEGIKTESHDVEAEVVAGIYIDEVPKLVSALLEWPASSLG</sequence>
<proteinExistence type="predicted"/>
<evidence type="ECO:0000313" key="1">
    <source>
        <dbReference type="EMBL" id="EMS67495.1"/>
    </source>
</evidence>
<organism evidence="1">
    <name type="scientific">Triticum urartu</name>
    <name type="common">Red wild einkorn</name>
    <name type="synonym">Crithodium urartu</name>
    <dbReference type="NCBI Taxonomy" id="4572"/>
    <lineage>
        <taxon>Eukaryota</taxon>
        <taxon>Viridiplantae</taxon>
        <taxon>Streptophyta</taxon>
        <taxon>Embryophyta</taxon>
        <taxon>Tracheophyta</taxon>
        <taxon>Spermatophyta</taxon>
        <taxon>Magnoliopsida</taxon>
        <taxon>Liliopsida</taxon>
        <taxon>Poales</taxon>
        <taxon>Poaceae</taxon>
        <taxon>BOP clade</taxon>
        <taxon>Pooideae</taxon>
        <taxon>Triticodae</taxon>
        <taxon>Triticeae</taxon>
        <taxon>Triticinae</taxon>
        <taxon>Triticum</taxon>
    </lineage>
</organism>
<gene>
    <name evidence="1" type="ORF">TRIUR3_11308</name>
</gene>
<accession>M8AQU0</accession>
<dbReference type="EMBL" id="KD018605">
    <property type="protein sequence ID" value="EMS67495.1"/>
    <property type="molecule type" value="Genomic_DNA"/>
</dbReference>
<reference evidence="1" key="1">
    <citation type="journal article" date="2013" name="Nature">
        <title>Draft genome of the wheat A-genome progenitor Triticum urartu.</title>
        <authorList>
            <person name="Ling H.Q."/>
            <person name="Zhao S."/>
            <person name="Liu D."/>
            <person name="Wang J."/>
            <person name="Sun H."/>
            <person name="Zhang C."/>
            <person name="Fan H."/>
            <person name="Li D."/>
            <person name="Dong L."/>
            <person name="Tao Y."/>
            <person name="Gao C."/>
            <person name="Wu H."/>
            <person name="Li Y."/>
            <person name="Cui Y."/>
            <person name="Guo X."/>
            <person name="Zheng S."/>
            <person name="Wang B."/>
            <person name="Yu K."/>
            <person name="Liang Q."/>
            <person name="Yang W."/>
            <person name="Lou X."/>
            <person name="Chen J."/>
            <person name="Feng M."/>
            <person name="Jian J."/>
            <person name="Zhang X."/>
            <person name="Luo G."/>
            <person name="Jiang Y."/>
            <person name="Liu J."/>
            <person name="Wang Z."/>
            <person name="Sha Y."/>
            <person name="Zhang B."/>
            <person name="Wu H."/>
            <person name="Tang D."/>
            <person name="Shen Q."/>
            <person name="Xue P."/>
            <person name="Zou S."/>
            <person name="Wang X."/>
            <person name="Liu X."/>
            <person name="Wang F."/>
            <person name="Yang Y."/>
            <person name="An X."/>
            <person name="Dong Z."/>
            <person name="Zhang K."/>
            <person name="Zhang X."/>
            <person name="Luo M.C."/>
            <person name="Dvorak J."/>
            <person name="Tong Y."/>
            <person name="Wang J."/>
            <person name="Yang H."/>
            <person name="Li Z."/>
            <person name="Wang D."/>
            <person name="Zhang A."/>
            <person name="Wang J."/>
        </authorList>
    </citation>
    <scope>NUCLEOTIDE SEQUENCE</scope>
</reference>
<name>M8AQU0_TRIUA</name>
<dbReference type="OMA" id="LPCSCAL"/>